<keyword evidence="2" id="KW-1185">Reference proteome</keyword>
<proteinExistence type="predicted"/>
<accession>A0A1G7L820</accession>
<name>A0A1G7L820_9FLAO</name>
<dbReference type="Proteomes" id="UP000182114">
    <property type="component" value="Unassembled WGS sequence"/>
</dbReference>
<evidence type="ECO:0000313" key="1">
    <source>
        <dbReference type="EMBL" id="SDF45585.1"/>
    </source>
</evidence>
<dbReference type="GeneID" id="78062753"/>
<evidence type="ECO:0000313" key="2">
    <source>
        <dbReference type="Proteomes" id="UP000182114"/>
    </source>
</evidence>
<dbReference type="RefSeq" id="WP_024479706.1">
    <property type="nucleotide sequence ID" value="NZ_CANLMK010000014.1"/>
</dbReference>
<dbReference type="PROSITE" id="PS51257">
    <property type="entry name" value="PROKAR_LIPOPROTEIN"/>
    <property type="match status" value="1"/>
</dbReference>
<gene>
    <name evidence="1" type="ORF">SAMN04487992_11631</name>
</gene>
<organism evidence="1 2">
    <name type="scientific">Cellulophaga baltica</name>
    <dbReference type="NCBI Taxonomy" id="76594"/>
    <lineage>
        <taxon>Bacteria</taxon>
        <taxon>Pseudomonadati</taxon>
        <taxon>Bacteroidota</taxon>
        <taxon>Flavobacteriia</taxon>
        <taxon>Flavobacteriales</taxon>
        <taxon>Flavobacteriaceae</taxon>
        <taxon>Cellulophaga</taxon>
    </lineage>
</organism>
<protein>
    <submittedName>
        <fullName evidence="1">Uncharacterized protein</fullName>
    </submittedName>
</protein>
<dbReference type="EMBL" id="FNBD01000016">
    <property type="protein sequence ID" value="SDF45585.1"/>
    <property type="molecule type" value="Genomic_DNA"/>
</dbReference>
<dbReference type="AlphaFoldDB" id="A0A1G7L820"/>
<dbReference type="eggNOG" id="COG3291">
    <property type="taxonomic scope" value="Bacteria"/>
</dbReference>
<reference evidence="2" key="1">
    <citation type="submission" date="2016-10" db="EMBL/GenBank/DDBJ databases">
        <authorList>
            <person name="Varghese N."/>
            <person name="Submissions S."/>
        </authorList>
    </citation>
    <scope>NUCLEOTIDE SEQUENCE [LARGE SCALE GENOMIC DNA]</scope>
    <source>
        <strain evidence="2">DSM 24729</strain>
    </source>
</reference>
<sequence>MRKFLALPLLVAFVGFTSCSDSEDNDEPVVEENNEILSYEGIELKLDDSDTEDYGIAFSTATGETYSYAEISADNIADIDIVSATNQAFIAFNSPDADDVLSEIEGAKSTKIQVSNVAMTVAEFDAMEDDTLLKDLTVSDDNEAQSITYREVVLFETAEGKIGAFKINMLNAQRISIDVKVMK</sequence>